<comment type="caution">
    <text evidence="12">The sequence shown here is derived from an EMBL/GenBank/DDBJ whole genome shotgun (WGS) entry which is preliminary data.</text>
</comment>
<dbReference type="GO" id="GO:0015344">
    <property type="term" value="F:siderophore uptake transmembrane transporter activity"/>
    <property type="evidence" value="ECO:0007669"/>
    <property type="project" value="TreeGrafter"/>
</dbReference>
<feature type="domain" description="TonB-dependent receptor plug" evidence="10">
    <location>
        <begin position="132"/>
        <end position="225"/>
    </location>
</feature>
<evidence type="ECO:0000256" key="6">
    <source>
        <dbReference type="ARBA" id="ARBA00023077"/>
    </source>
</evidence>
<dbReference type="Proteomes" id="UP000648239">
    <property type="component" value="Unassembled WGS sequence"/>
</dbReference>
<dbReference type="PANTHER" id="PTHR30069:SF46">
    <property type="entry name" value="OAR PROTEIN"/>
    <property type="match status" value="1"/>
</dbReference>
<dbReference type="InterPro" id="IPR010917">
    <property type="entry name" value="TonB_rcpt_CS"/>
</dbReference>
<dbReference type="Pfam" id="PF07715">
    <property type="entry name" value="Plug"/>
    <property type="match status" value="1"/>
</dbReference>
<evidence type="ECO:0000256" key="3">
    <source>
        <dbReference type="ARBA" id="ARBA00022452"/>
    </source>
</evidence>
<keyword evidence="12" id="KW-0675">Receptor</keyword>
<dbReference type="InterPro" id="IPR057601">
    <property type="entry name" value="Oar-like_b-barrel"/>
</dbReference>
<evidence type="ECO:0000256" key="1">
    <source>
        <dbReference type="ARBA" id="ARBA00004571"/>
    </source>
</evidence>
<gene>
    <name evidence="12" type="ORF">IFK94_06270</name>
</gene>
<dbReference type="SUPFAM" id="SSF56935">
    <property type="entry name" value="Porins"/>
    <property type="match status" value="1"/>
</dbReference>
<evidence type="ECO:0000256" key="9">
    <source>
        <dbReference type="SAM" id="MobiDB-lite"/>
    </source>
</evidence>
<dbReference type="PANTHER" id="PTHR30069">
    <property type="entry name" value="TONB-DEPENDENT OUTER MEMBRANE RECEPTOR"/>
    <property type="match status" value="1"/>
</dbReference>
<dbReference type="AlphaFoldDB" id="A0A8J7C1J9"/>
<proteinExistence type="predicted"/>
<dbReference type="GO" id="GO:0044718">
    <property type="term" value="P:siderophore transmembrane transport"/>
    <property type="evidence" value="ECO:0007669"/>
    <property type="project" value="TreeGrafter"/>
</dbReference>
<name>A0A8J7C1J9_9BACT</name>
<dbReference type="InterPro" id="IPR039426">
    <property type="entry name" value="TonB-dep_rcpt-like"/>
</dbReference>
<evidence type="ECO:0000259" key="11">
    <source>
        <dbReference type="Pfam" id="PF25183"/>
    </source>
</evidence>
<evidence type="ECO:0000313" key="13">
    <source>
        <dbReference type="Proteomes" id="UP000648239"/>
    </source>
</evidence>
<reference evidence="12 13" key="1">
    <citation type="submission" date="2020-08" db="EMBL/GenBank/DDBJ databases">
        <title>Acidobacteriota in marine sediments use diverse sulfur dissimilation pathways.</title>
        <authorList>
            <person name="Wasmund K."/>
        </authorList>
    </citation>
    <scope>NUCLEOTIDE SEQUENCE [LARGE SCALE GENOMIC DNA]</scope>
    <source>
        <strain evidence="12">MAG AM4</strain>
    </source>
</reference>
<feature type="compositionally biased region" description="Gly residues" evidence="9">
    <location>
        <begin position="500"/>
        <end position="517"/>
    </location>
</feature>
<keyword evidence="6" id="KW-0798">TonB box</keyword>
<feature type="region of interest" description="Disordered" evidence="9">
    <location>
        <begin position="493"/>
        <end position="529"/>
    </location>
</feature>
<evidence type="ECO:0000256" key="7">
    <source>
        <dbReference type="ARBA" id="ARBA00023136"/>
    </source>
</evidence>
<comment type="subcellular location">
    <subcellularLocation>
        <location evidence="1">Cell outer membrane</location>
        <topology evidence="1">Multi-pass membrane protein</topology>
    </subcellularLocation>
</comment>
<dbReference type="GO" id="GO:0009279">
    <property type="term" value="C:cell outer membrane"/>
    <property type="evidence" value="ECO:0007669"/>
    <property type="project" value="UniProtKB-SubCell"/>
</dbReference>
<keyword evidence="7" id="KW-0472">Membrane</keyword>
<keyword evidence="4" id="KW-0812">Transmembrane</keyword>
<dbReference type="InterPro" id="IPR012910">
    <property type="entry name" value="Plug_dom"/>
</dbReference>
<dbReference type="EMBL" id="JACXWD010000014">
    <property type="protein sequence ID" value="MBD3867710.1"/>
    <property type="molecule type" value="Genomic_DNA"/>
</dbReference>
<protein>
    <submittedName>
        <fullName evidence="12">TonB-dependent receptor</fullName>
    </submittedName>
</protein>
<dbReference type="Gene3D" id="2.40.170.20">
    <property type="entry name" value="TonB-dependent receptor, beta-barrel domain"/>
    <property type="match status" value="1"/>
</dbReference>
<dbReference type="PROSITE" id="PS01156">
    <property type="entry name" value="TONB_DEPENDENT_REC_2"/>
    <property type="match status" value="1"/>
</dbReference>
<evidence type="ECO:0000256" key="5">
    <source>
        <dbReference type="ARBA" id="ARBA00022729"/>
    </source>
</evidence>
<keyword evidence="8" id="KW-0998">Cell outer membrane</keyword>
<dbReference type="Pfam" id="PF25183">
    <property type="entry name" value="OMP_b-brl_4"/>
    <property type="match status" value="1"/>
</dbReference>
<feature type="compositionally biased region" description="Acidic residues" evidence="9">
    <location>
        <begin position="518"/>
        <end position="529"/>
    </location>
</feature>
<keyword evidence="2" id="KW-0813">Transport</keyword>
<evidence type="ECO:0000256" key="4">
    <source>
        <dbReference type="ARBA" id="ARBA00022692"/>
    </source>
</evidence>
<dbReference type="Gene3D" id="2.170.130.10">
    <property type="entry name" value="TonB-dependent receptor, plug domain"/>
    <property type="match status" value="1"/>
</dbReference>
<evidence type="ECO:0000256" key="2">
    <source>
        <dbReference type="ARBA" id="ARBA00022448"/>
    </source>
</evidence>
<keyword evidence="3" id="KW-1134">Transmembrane beta strand</keyword>
<sequence>MRLLRIAVVMIVAFMAVGAVSAQSGGLVVRVLDAQGPLPGAIVTLSNEKGYVKTVSLPTNVDGVVEFPILRAGTGYAYEVSFPGYGTIRKDNVRIPINETVKEAVQLSQELTETLKIIAERDVIDLEKTETSSKFSDEFIQDLPVPGRFYQNVLTLAPGVQDADGDGNPTVHGSRSRDFKAIVSGVSNVDPLTGQQLNQVNPNSIEEMEVVTAGASVEFGRAQGGFANIIQKQGSNEFEGLVEMIYRSDKLDGDAGAGAQGSGVNKASYTVLQPSLQFSGPLIKDKLWYRMSHEYIDREDPVDVTSAVVIVSRKWSINSDQLTWQVSPRNKLAFQYQNDPLEITNLGVSSIRGPESAINAEFGGDTISMTWTAPYSPKLLVDTIVAYQDTERKLTPTQGAVANNCFPNNPEDPNSALANAYCLDFVNIRFSGGWNRIDLDHRQRFSLGSTANLYGGRFWGMNHRFKFGLRVENERYFRDLTVGPFVRRLFEDTGFTPRGGDSGPGGTDPGGGTVPDGGEGEEDEEDPELTELSTQILSARVSIPGRSQSTATGTNWAFFVEDQIKPLQNLTMTLGARIDQENLNAQGRSLLDPETEFNNYLSDLDLIEAGQVAEATNIERLALIVANFTARGNVVDFFEQVSNETGFGGIGCSGLCTPSFRLRNQQLPSDLALRNTNISPFFSMAWDPWSDGKTKISMAAGRHYNNTLLQIPMLELEPVSADVVVGCDGFNCRPSNANIVPNISEVARDLRTPYQDEWVLAIERELFTETLARLTYVNRKFKDQFQDVDLNHVPGDYYINDLCKDGATDIALGSDGILDDCTGELFAPGVGDDPGSGEDIGVGFNVSQRSDEIADLYFQNPFWGEVYLVGNFNLSDYQAYVLEVVRRQYRGWELQGSYTWSKSVGNGEDFGQVAGDDRTLVDDEFGFQSQDQRHVVKLNATTITPWGFRLGTAVTWQSGLPYSIMDQQGALDGTPPALGDLGIPASRPRTTFPTGVRNSERNRSWWNINAKFTKEMNLAKGMNLQISAEVFNLLDERVYQVYNPGNESGQQINGQNEAIVTLGRRFQVGGKLTF</sequence>
<feature type="domain" description="TonB-dependent transporter Oar-like beta-barrel" evidence="11">
    <location>
        <begin position="322"/>
        <end position="1067"/>
    </location>
</feature>
<accession>A0A8J7C1J9</accession>
<evidence type="ECO:0000256" key="8">
    <source>
        <dbReference type="ARBA" id="ARBA00023237"/>
    </source>
</evidence>
<dbReference type="InterPro" id="IPR036942">
    <property type="entry name" value="Beta-barrel_TonB_sf"/>
</dbReference>
<evidence type="ECO:0000259" key="10">
    <source>
        <dbReference type="Pfam" id="PF07715"/>
    </source>
</evidence>
<evidence type="ECO:0000313" key="12">
    <source>
        <dbReference type="EMBL" id="MBD3867710.1"/>
    </source>
</evidence>
<organism evidence="12 13">
    <name type="scientific">Candidatus Polarisedimenticola svalbardensis</name>
    <dbReference type="NCBI Taxonomy" id="2886004"/>
    <lineage>
        <taxon>Bacteria</taxon>
        <taxon>Pseudomonadati</taxon>
        <taxon>Acidobacteriota</taxon>
        <taxon>Candidatus Polarisedimenticolia</taxon>
        <taxon>Candidatus Polarisedimenticolales</taxon>
        <taxon>Candidatus Polarisedimenticolaceae</taxon>
        <taxon>Candidatus Polarisedimenticola</taxon>
    </lineage>
</organism>
<dbReference type="InterPro" id="IPR037066">
    <property type="entry name" value="Plug_dom_sf"/>
</dbReference>
<keyword evidence="5" id="KW-0732">Signal</keyword>